<gene>
    <name evidence="1" type="ORF">BD935_01690</name>
</gene>
<proteinExistence type="predicted"/>
<name>A0A1J5TC52_9ARCH</name>
<sequence>MYCRMCVDVHGLTPTKLNQPSEAEFLVSHCYEGDLRHKHDENQGFIQPMCGSCVERIKKNPDLFIFSVYDISLKEKNVIEEKDE</sequence>
<comment type="caution">
    <text evidence="1">The sequence shown here is derived from an EMBL/GenBank/DDBJ whole genome shotgun (WGS) entry which is preliminary data.</text>
</comment>
<dbReference type="Proteomes" id="UP000183080">
    <property type="component" value="Unassembled WGS sequence"/>
</dbReference>
<protein>
    <submittedName>
        <fullName evidence="1">Uncharacterized protein</fullName>
    </submittedName>
</protein>
<accession>A0A1J5TC52</accession>
<dbReference type="EMBL" id="MIZA01000020">
    <property type="protein sequence ID" value="OIR18495.1"/>
    <property type="molecule type" value="Genomic_DNA"/>
</dbReference>
<evidence type="ECO:0000313" key="2">
    <source>
        <dbReference type="Proteomes" id="UP000183080"/>
    </source>
</evidence>
<reference evidence="1 2" key="1">
    <citation type="submission" date="2016-08" db="EMBL/GenBank/DDBJ databases">
        <title>New Insights into Marine Group III Euryarchaeota, from dark to light.</title>
        <authorList>
            <person name="Haro-Moreno J.M."/>
            <person name="Rodriguez-Valera F."/>
            <person name="Lopez-Garcia P."/>
            <person name="Moreira D."/>
            <person name="Martin-Cuadrado A.B."/>
        </authorList>
    </citation>
    <scope>NUCLEOTIDE SEQUENCE [LARGE SCALE GENOMIC DNA]</scope>
    <source>
        <strain evidence="1">CG-Epi1</strain>
    </source>
</reference>
<evidence type="ECO:0000313" key="1">
    <source>
        <dbReference type="EMBL" id="OIR18495.1"/>
    </source>
</evidence>
<dbReference type="STRING" id="1888995.BD935_01690"/>
<dbReference type="AlphaFoldDB" id="A0A1J5TC52"/>
<organism evidence="1 2">
    <name type="scientific">Marine Group III euryarchaeote CG-Epi1</name>
    <dbReference type="NCBI Taxonomy" id="1888995"/>
    <lineage>
        <taxon>Archaea</taxon>
        <taxon>Methanobacteriati</taxon>
        <taxon>Thermoplasmatota</taxon>
        <taxon>Thermoplasmata</taxon>
        <taxon>Candidatus Thermoprofundales</taxon>
    </lineage>
</organism>